<sequence>MACISLHSKGGGFFESIRFSLCSDYGGEAPSLPVLLSPFFMVFFRKIVIRLSGLKATDSVSEGKLYKQCYIFSKGESLLLKFYFSTSLFPSQPQRIMHSVFRFPMPLRPACFSDGLILNRQI</sequence>
<organism evidence="1 2">
    <name type="scientific">Desulfonema magnum</name>
    <dbReference type="NCBI Taxonomy" id="45655"/>
    <lineage>
        <taxon>Bacteria</taxon>
        <taxon>Pseudomonadati</taxon>
        <taxon>Thermodesulfobacteriota</taxon>
        <taxon>Desulfobacteria</taxon>
        <taxon>Desulfobacterales</taxon>
        <taxon>Desulfococcaceae</taxon>
        <taxon>Desulfonema</taxon>
    </lineage>
</organism>
<dbReference type="EMBL" id="CP061800">
    <property type="protein sequence ID" value="QTA88448.1"/>
    <property type="molecule type" value="Genomic_DNA"/>
</dbReference>
<evidence type="ECO:0000313" key="2">
    <source>
        <dbReference type="Proteomes" id="UP000663722"/>
    </source>
</evidence>
<name>A0A975BMW8_9BACT</name>
<dbReference type="AlphaFoldDB" id="A0A975BMW8"/>
<evidence type="ECO:0000313" key="1">
    <source>
        <dbReference type="EMBL" id="QTA88448.1"/>
    </source>
</evidence>
<dbReference type="KEGG" id="dmm:dnm_044940"/>
<proteinExistence type="predicted"/>
<gene>
    <name evidence="1" type="ORF">dnm_044940</name>
</gene>
<dbReference type="Proteomes" id="UP000663722">
    <property type="component" value="Chromosome"/>
</dbReference>
<reference evidence="1" key="1">
    <citation type="journal article" date="2021" name="Microb. Physiol.">
        <title>Proteogenomic Insights into the Physiology of Marine, Sulfate-Reducing, Filamentous Desulfonema limicola and Desulfonema magnum.</title>
        <authorList>
            <person name="Schnaars V."/>
            <person name="Wohlbrand L."/>
            <person name="Scheve S."/>
            <person name="Hinrichs C."/>
            <person name="Reinhardt R."/>
            <person name="Rabus R."/>
        </authorList>
    </citation>
    <scope>NUCLEOTIDE SEQUENCE</scope>
    <source>
        <strain evidence="1">4be13</strain>
    </source>
</reference>
<protein>
    <submittedName>
        <fullName evidence="1">Uncharacterized protein</fullName>
    </submittedName>
</protein>
<keyword evidence="2" id="KW-1185">Reference proteome</keyword>
<accession>A0A975BMW8</accession>